<feature type="region of interest" description="Disordered" evidence="6">
    <location>
        <begin position="1680"/>
        <end position="1768"/>
    </location>
</feature>
<reference evidence="10" key="3">
    <citation type="submission" date="2020-05" db="UniProtKB">
        <authorList>
            <consortium name="EnsemblMetazoa"/>
        </authorList>
    </citation>
    <scope>IDENTIFICATION</scope>
    <source>
        <strain evidence="10">USDA</strain>
    </source>
</reference>
<reference evidence="9" key="1">
    <citation type="submission" date="2007-04" db="EMBL/GenBank/DDBJ databases">
        <title>Annotation of Pediculus humanus corporis strain USDA.</title>
        <authorList>
            <person name="Kirkness E."/>
            <person name="Hannick L."/>
            <person name="Hass B."/>
            <person name="Bruggner R."/>
            <person name="Lawson D."/>
            <person name="Bidwell S."/>
            <person name="Joardar V."/>
            <person name="Caler E."/>
            <person name="Walenz B."/>
            <person name="Inman J."/>
            <person name="Schobel S."/>
            <person name="Galinsky K."/>
            <person name="Amedeo P."/>
            <person name="Strausberg R."/>
        </authorList>
    </citation>
    <scope>NUCLEOTIDE SEQUENCE</scope>
    <source>
        <strain evidence="9">USDA</strain>
    </source>
</reference>
<keyword evidence="5" id="KW-0325">Glycoprotein</keyword>
<dbReference type="SMART" id="SM00494">
    <property type="entry name" value="ChtBD2"/>
    <property type="match status" value="3"/>
</dbReference>
<dbReference type="CTD" id="8233478"/>
<evidence type="ECO:0000256" key="4">
    <source>
        <dbReference type="ARBA" id="ARBA00023157"/>
    </source>
</evidence>
<feature type="compositionally biased region" description="Basic and acidic residues" evidence="6">
    <location>
        <begin position="1704"/>
        <end position="1730"/>
    </location>
</feature>
<keyword evidence="4" id="KW-1015">Disulfide bond</keyword>
<dbReference type="SUPFAM" id="SSF57625">
    <property type="entry name" value="Invertebrate chitin-binding proteins"/>
    <property type="match status" value="2"/>
</dbReference>
<sequence length="2081" mass="242807">MSRMHLCAFFVFLFNLVLFGHGLENSEKFSNCVVCNGTVQCTESEVVNCKAGTPCTDEEIQICYNTHLNLKSRCRSVGKFPHWSMVDKYIQCELNPETEVLNYKTVSCPENEIYNQELMSCATQEDINLFQSEIRTLRRRVKKFLCSGKGLYPDPNNCRNYYACDSNSPLSIGVLFECPKGLFFNAWEKQCMAYLEPHCVDQLNFEYNLKLVEGLAYNERVNEIKARARRVLSGRRFATNFDSLVNDLTKRQRWHDQSLREKLDMIFSRDEKKNATNLYPLLVSFHDKNNTPGSSDSDTLEQTIDFVYQINAILNPSKKKTFETSITILFDSKNKVQTTESVIKSLQKFFGEILNHQKDENDKVLKYLTLNFEEYLNDLNEKGSKAIKNITSAAHLDEHAKERITVHWNTLRIKMKLLKKDIVTKFKNTTDNIINSIENGAKNLENKIKLILSNTTESNLHSKVIDLTNSVSKFLKQITKVRDLVANAMGAEFVFYEKANVLLNVANQKINLVISEYTKYDASSTESGSLALMYHFTSILNHGVTYPFSTNITLAYDFDKNQYSSKIVLDELNLFFDKIFDIMKRENEKIVENSILDVRNTIESLTKFEEEILKNISIHNYLKPANIDEIKNILNTSKAKIKKNHAALEKKFKTDLEQIITDMNKFKEDLMNNINLFLNRNTEVNFKTTSSYISISVTNSLSKISKARFKALNKIMKIAGRFIKSVKEELFDMSSDINYILIESTTGINLNVEQKSDINLSYDFNSFLNSSKIHSFSIKLTIVYNTNKKQYSVETFLNNLDDFLNNIIANLRLEILGLVKYYKTEIGIVTAKALAYTDKALKNIESNHMDKDLMKLIVKILDNYKLAVNKNQLQIHFDYSKQEIETLKKIIALKNILNSKIAKVLNNPDKHDIEDITKFIIDSVKSFFSEITKEKNSFEKHAVNLNSHFKNNIVFLQAITENKIHYIVVKNTNIISEITESDVLIFNYIFKKITNYSDEFVFATNISIVRDNKNRSEIDVMDDLNTFLLNTTDSIYNESRKLEKYLKVRNIYDLKVFLSKKKVLLIVKRSHHGDFEKKTRNKIKNFLTKAEKNLKKYRKEVKSKFKIAMILQMEILDSFRIDLLKNLTAHLKNSNAHSSLDVNKNYIYKKMDDFMVRVSEERHSIMNKFLNYMRDFHNEINLYIRNVEYEIKVLKLDEKKKPKSRFTETSVITFKYDFNTFSDFNKYNNLFTVSFTIKYDSKINEYFIKPISGTLQKFINDIAHRMKIEYSEVLKHYLSQLSSLVVRTDIYLNDTVKYIDGLHFLDPQSRNEIFKIIETMKTLKDRYEKQTKNNFKLIVLNTEKKINELQTNTLSKIVSTLNKPFKNTLEYLKNSIYQYVSNYIKEMSNSRLELINSTLNEKNYFEQIISNIMMKGNDEINSLINFNKNQVMNNNTDMTIILQYNFNSVSDAFLKDTLMTNMTISYDLQSKTFNVLPVVYSLECFLRQVFSQLRKENFLITRHYDNETRLYAHKVNLFESRNVKYLNSLTNLDQYTKNRIIGEIKTLKKQMRSFNVTDRFESAVNKIEKNIDAEIFNLLTNIKTELENPNESVLRNASEHINRSVMKFLNALSHERTALAEIITRIIIEYDKYIERNIYGAEMEINGLINDRPLGDSLEYLEVNKRHYLEHEVKSALGLESKLRSSSESEGEEKENDEEEENEGGEKETEGVNEKEKEKDTGKEAEKETEKENEDEDEDEDENENVSNDETVTEPTNNNTEINSHSLVTRYDPEGYKVPRMVDSENSFYNCFMCNDEPLCTLSDYPPCFNSKPCNTIEEKNCKKPNHLPIECSSVGVYGIQENNALYQKCFIPKGSHFIRGNIMACSENKTFSDVTKTCLSNFELILLEDVRKNYEYNDKFICPESGAFSDPYDCKYYYTCDSDVKFSIGKKHKCPDESYFNDELNHCSTKLTSKCVKLLENLSDKDEMQASYLRQVLKKRKDYTRYLNKNRKPYKKVKKPRDMSSYDVKKKQNDVQLNEQTKKQQNDVQPNVQTKKKQNDVQPYEQTKKKQNDVQPNDVKKKIEVQPFKVKKGKGILIIN</sequence>
<dbReference type="EMBL" id="AAZO01004263">
    <property type="status" value="NOT_ANNOTATED_CDS"/>
    <property type="molecule type" value="Genomic_DNA"/>
</dbReference>
<feature type="compositionally biased region" description="Acidic residues" evidence="6">
    <location>
        <begin position="1731"/>
        <end position="1744"/>
    </location>
</feature>
<dbReference type="PROSITE" id="PS50940">
    <property type="entry name" value="CHIT_BIND_II"/>
    <property type="match status" value="2"/>
</dbReference>
<dbReference type="RefSeq" id="XP_002428156.1">
    <property type="nucleotide sequence ID" value="XM_002428111.1"/>
</dbReference>
<keyword evidence="2 7" id="KW-0732">Signal</keyword>
<dbReference type="OrthoDB" id="6597859at2759"/>
<feature type="domain" description="Chitin-binding type-2" evidence="8">
    <location>
        <begin position="143"/>
        <end position="201"/>
    </location>
</feature>
<proteinExistence type="predicted"/>
<keyword evidence="1" id="KW-0147">Chitin-binding</keyword>
<dbReference type="Pfam" id="PF01607">
    <property type="entry name" value="CBM_14"/>
    <property type="match status" value="2"/>
</dbReference>
<dbReference type="KEGG" id="phu:Phum_PHUM366280"/>
<dbReference type="Proteomes" id="UP000009046">
    <property type="component" value="Unassembled WGS sequence"/>
</dbReference>
<dbReference type="VEuPathDB" id="VectorBase:PHUM366280"/>
<evidence type="ECO:0000313" key="11">
    <source>
        <dbReference type="Proteomes" id="UP000009046"/>
    </source>
</evidence>
<dbReference type="InterPro" id="IPR002557">
    <property type="entry name" value="Chitin-bd_dom"/>
</dbReference>
<keyword evidence="3" id="KW-0677">Repeat</keyword>
<feature type="compositionally biased region" description="Basic and acidic residues" evidence="6">
    <location>
        <begin position="2001"/>
        <end position="2014"/>
    </location>
</feature>
<evidence type="ECO:0000256" key="3">
    <source>
        <dbReference type="ARBA" id="ARBA00022737"/>
    </source>
</evidence>
<feature type="chain" id="PRO_5014570174" description="Chitin-binding type-2 domain-containing protein" evidence="7">
    <location>
        <begin position="23"/>
        <end position="2081"/>
    </location>
</feature>
<dbReference type="GO" id="GO:0005576">
    <property type="term" value="C:extracellular region"/>
    <property type="evidence" value="ECO:0007669"/>
    <property type="project" value="InterPro"/>
</dbReference>
<dbReference type="EnsemblMetazoa" id="PHUM366280-RA">
    <property type="protein sequence ID" value="PHUM366280-PA"/>
    <property type="gene ID" value="PHUM366280"/>
</dbReference>
<dbReference type="HOGENOM" id="CLU_232667_0_0_1"/>
<evidence type="ECO:0000313" key="9">
    <source>
        <dbReference type="EMBL" id="EEB15418.1"/>
    </source>
</evidence>
<feature type="domain" description="Chitin-binding type-2" evidence="8">
    <location>
        <begin position="1900"/>
        <end position="1958"/>
    </location>
</feature>
<feature type="compositionally biased region" description="Low complexity" evidence="6">
    <location>
        <begin position="1745"/>
        <end position="1763"/>
    </location>
</feature>
<dbReference type="STRING" id="121224.E0VPW2"/>
<name>E0VPW2_PEDHC</name>
<feature type="compositionally biased region" description="Basic and acidic residues" evidence="6">
    <location>
        <begin position="2047"/>
        <end position="2065"/>
    </location>
</feature>
<feature type="compositionally biased region" description="Acidic residues" evidence="6">
    <location>
        <begin position="1689"/>
        <end position="1703"/>
    </location>
</feature>
<evidence type="ECO:0000256" key="5">
    <source>
        <dbReference type="ARBA" id="ARBA00023180"/>
    </source>
</evidence>
<organism>
    <name type="scientific">Pediculus humanus subsp. corporis</name>
    <name type="common">Body louse</name>
    <dbReference type="NCBI Taxonomy" id="121224"/>
    <lineage>
        <taxon>Eukaryota</taxon>
        <taxon>Metazoa</taxon>
        <taxon>Ecdysozoa</taxon>
        <taxon>Arthropoda</taxon>
        <taxon>Hexapoda</taxon>
        <taxon>Insecta</taxon>
        <taxon>Pterygota</taxon>
        <taxon>Neoptera</taxon>
        <taxon>Paraneoptera</taxon>
        <taxon>Psocodea</taxon>
        <taxon>Troctomorpha</taxon>
        <taxon>Phthiraptera</taxon>
        <taxon>Anoplura</taxon>
        <taxon>Pediculidae</taxon>
        <taxon>Pediculus</taxon>
    </lineage>
</organism>
<feature type="compositionally biased region" description="Basic residues" evidence="6">
    <location>
        <begin position="1985"/>
        <end position="2000"/>
    </location>
</feature>
<dbReference type="GeneID" id="8233478"/>
<feature type="signal peptide" evidence="7">
    <location>
        <begin position="1"/>
        <end position="22"/>
    </location>
</feature>
<dbReference type="InterPro" id="IPR051940">
    <property type="entry name" value="Chitin_bind-dev_reg"/>
</dbReference>
<evidence type="ECO:0000256" key="1">
    <source>
        <dbReference type="ARBA" id="ARBA00022669"/>
    </source>
</evidence>
<dbReference type="EMBL" id="DS235379">
    <property type="protein sequence ID" value="EEB15418.1"/>
    <property type="molecule type" value="Genomic_DNA"/>
</dbReference>
<evidence type="ECO:0000256" key="7">
    <source>
        <dbReference type="SAM" id="SignalP"/>
    </source>
</evidence>
<evidence type="ECO:0000259" key="8">
    <source>
        <dbReference type="PROSITE" id="PS50940"/>
    </source>
</evidence>
<keyword evidence="11" id="KW-1185">Reference proteome</keyword>
<dbReference type="Gene3D" id="2.170.140.10">
    <property type="entry name" value="Chitin binding domain"/>
    <property type="match status" value="2"/>
</dbReference>
<evidence type="ECO:0000313" key="10">
    <source>
        <dbReference type="EnsemblMetazoa" id="PHUM366280-PA"/>
    </source>
</evidence>
<feature type="region of interest" description="Disordered" evidence="6">
    <location>
        <begin position="1985"/>
        <end position="2065"/>
    </location>
</feature>
<dbReference type="InterPro" id="IPR036508">
    <property type="entry name" value="Chitin-bd_dom_sf"/>
</dbReference>
<dbReference type="PANTHER" id="PTHR23301:SF0">
    <property type="entry name" value="CHITIN-BINDING TYPE-2 DOMAIN-CONTAINING PROTEIN-RELATED"/>
    <property type="match status" value="1"/>
</dbReference>
<dbReference type="GO" id="GO:0008061">
    <property type="term" value="F:chitin binding"/>
    <property type="evidence" value="ECO:0007669"/>
    <property type="project" value="UniProtKB-KW"/>
</dbReference>
<reference evidence="9" key="2">
    <citation type="submission" date="2007-04" db="EMBL/GenBank/DDBJ databases">
        <title>The genome of the human body louse.</title>
        <authorList>
            <consortium name="The Human Body Louse Genome Consortium"/>
            <person name="Kirkness E."/>
            <person name="Walenz B."/>
            <person name="Hass B."/>
            <person name="Bruggner R."/>
            <person name="Strausberg R."/>
        </authorList>
    </citation>
    <scope>NUCLEOTIDE SEQUENCE</scope>
    <source>
        <strain evidence="9">USDA</strain>
    </source>
</reference>
<accession>E0VPW2</accession>
<dbReference type="PANTHER" id="PTHR23301">
    <property type="entry name" value="CHITIN BINDING PERITROPHIN-A"/>
    <property type="match status" value="1"/>
</dbReference>
<protein>
    <recommendedName>
        <fullName evidence="8">Chitin-binding type-2 domain-containing protein</fullName>
    </recommendedName>
</protein>
<gene>
    <name evidence="10" type="primary">8233478</name>
    <name evidence="9" type="ORF">Phum_PHUM366280</name>
</gene>
<dbReference type="InParanoid" id="E0VPW2"/>
<dbReference type="OMA" id="DHLQKMM"/>
<evidence type="ECO:0000256" key="2">
    <source>
        <dbReference type="ARBA" id="ARBA00022729"/>
    </source>
</evidence>
<evidence type="ECO:0000256" key="6">
    <source>
        <dbReference type="SAM" id="MobiDB-lite"/>
    </source>
</evidence>